<feature type="chain" id="PRO_5002604438" evidence="1">
    <location>
        <begin position="20"/>
        <end position="53"/>
    </location>
</feature>
<feature type="signal peptide" evidence="1">
    <location>
        <begin position="1"/>
        <end position="19"/>
    </location>
</feature>
<accession>A0A0H3AJA1</accession>
<evidence type="ECO:0000313" key="2">
    <source>
        <dbReference type="EMBL" id="ABQ20490.1"/>
    </source>
</evidence>
<reference evidence="2 3" key="1">
    <citation type="submission" date="2007-03" db="EMBL/GenBank/DDBJ databases">
        <authorList>
            <person name="Heidelberg J."/>
        </authorList>
    </citation>
    <scope>NUCLEOTIDE SEQUENCE [LARGE SCALE GENOMIC DNA]</scope>
    <source>
        <strain evidence="3">ATCC 39541 / Classical Ogawa 395 / O395</strain>
    </source>
</reference>
<name>A0A0H3AJA1_VIBC3</name>
<dbReference type="Proteomes" id="UP000000249">
    <property type="component" value="Chromosome 1"/>
</dbReference>
<evidence type="ECO:0000256" key="1">
    <source>
        <dbReference type="SAM" id="SignalP"/>
    </source>
</evidence>
<proteinExistence type="predicted"/>
<dbReference type="AlphaFoldDB" id="A0A0H3AJA1"/>
<evidence type="ECO:0000313" key="3">
    <source>
        <dbReference type="Proteomes" id="UP000000249"/>
    </source>
</evidence>
<dbReference type="EMBL" id="CP000627">
    <property type="protein sequence ID" value="ABQ20490.1"/>
    <property type="molecule type" value="Genomic_DNA"/>
</dbReference>
<keyword evidence="1" id="KW-0732">Signal</keyword>
<organism evidence="2 3">
    <name type="scientific">Vibrio cholerae serotype O1 (strain ATCC 39541 / Classical Ogawa 395 / O395)</name>
    <dbReference type="NCBI Taxonomy" id="345073"/>
    <lineage>
        <taxon>Bacteria</taxon>
        <taxon>Pseudomonadati</taxon>
        <taxon>Pseudomonadota</taxon>
        <taxon>Gammaproteobacteria</taxon>
        <taxon>Vibrionales</taxon>
        <taxon>Vibrionaceae</taxon>
        <taxon>Vibrio</taxon>
    </lineage>
</organism>
<sequence length="53" mass="5990">MQVLLLTVHYPALKLFAAAANTSTASNRNEENIPNVCRFYFTTNLWCNFAPLV</sequence>
<dbReference type="KEGG" id="vco:VC0395_A0004"/>
<gene>
    <name evidence="2" type="ordered locus">VC0395_A0004</name>
</gene>
<protein>
    <submittedName>
        <fullName evidence="2">Uncharacterized protein</fullName>
    </submittedName>
</protein>